<feature type="transmembrane region" description="Helical" evidence="9">
    <location>
        <begin position="227"/>
        <end position="247"/>
    </location>
</feature>
<feature type="transmembrane region" description="Helical" evidence="9">
    <location>
        <begin position="97"/>
        <end position="117"/>
    </location>
</feature>
<name>A0A9D1PWC7_9BACT</name>
<evidence type="ECO:0000313" key="10">
    <source>
        <dbReference type="EMBL" id="HIW00090.1"/>
    </source>
</evidence>
<accession>A0A9D1PWC7</accession>
<dbReference type="InterPro" id="IPR004485">
    <property type="entry name" value="Cobalamin_biosynth_CobD/CbiB"/>
</dbReference>
<keyword evidence="7 9" id="KW-1133">Transmembrane helix</keyword>
<comment type="function">
    <text evidence="9">Converts cobyric acid to cobinamide by the addition of aminopropanol on the F carboxylic group.</text>
</comment>
<keyword evidence="8 9" id="KW-0472">Membrane</keyword>
<dbReference type="Proteomes" id="UP000886752">
    <property type="component" value="Unassembled WGS sequence"/>
</dbReference>
<dbReference type="GO" id="GO:0005886">
    <property type="term" value="C:plasma membrane"/>
    <property type="evidence" value="ECO:0007669"/>
    <property type="project" value="UniProtKB-SubCell"/>
</dbReference>
<protein>
    <recommendedName>
        <fullName evidence="9">Cobalamin biosynthesis protein CobD</fullName>
    </recommendedName>
</protein>
<evidence type="ECO:0000256" key="1">
    <source>
        <dbReference type="ARBA" id="ARBA00004651"/>
    </source>
</evidence>
<dbReference type="PANTHER" id="PTHR34308:SF1">
    <property type="entry name" value="COBALAMIN BIOSYNTHESIS PROTEIN CBIB"/>
    <property type="match status" value="1"/>
</dbReference>
<evidence type="ECO:0000256" key="7">
    <source>
        <dbReference type="ARBA" id="ARBA00022989"/>
    </source>
</evidence>
<evidence type="ECO:0000256" key="6">
    <source>
        <dbReference type="ARBA" id="ARBA00022692"/>
    </source>
</evidence>
<dbReference type="Pfam" id="PF03186">
    <property type="entry name" value="CobD_Cbib"/>
    <property type="match status" value="1"/>
</dbReference>
<organism evidence="10 11">
    <name type="scientific">Candidatus Desulfovibrio intestinipullorum</name>
    <dbReference type="NCBI Taxonomy" id="2838536"/>
    <lineage>
        <taxon>Bacteria</taxon>
        <taxon>Pseudomonadati</taxon>
        <taxon>Thermodesulfobacteriota</taxon>
        <taxon>Desulfovibrionia</taxon>
        <taxon>Desulfovibrionales</taxon>
        <taxon>Desulfovibrionaceae</taxon>
        <taxon>Desulfovibrio</taxon>
    </lineage>
</organism>
<dbReference type="HAMAP" id="MF_00024">
    <property type="entry name" value="CobD_CbiB"/>
    <property type="match status" value="1"/>
</dbReference>
<reference evidence="10" key="1">
    <citation type="journal article" date="2021" name="PeerJ">
        <title>Extensive microbial diversity within the chicken gut microbiome revealed by metagenomics and culture.</title>
        <authorList>
            <person name="Gilroy R."/>
            <person name="Ravi A."/>
            <person name="Getino M."/>
            <person name="Pursley I."/>
            <person name="Horton D.L."/>
            <person name="Alikhan N.F."/>
            <person name="Baker D."/>
            <person name="Gharbi K."/>
            <person name="Hall N."/>
            <person name="Watson M."/>
            <person name="Adriaenssens E.M."/>
            <person name="Foster-Nyarko E."/>
            <person name="Jarju S."/>
            <person name="Secka A."/>
            <person name="Antonio M."/>
            <person name="Oren A."/>
            <person name="Chaudhuri R.R."/>
            <person name="La Ragione R."/>
            <person name="Hildebrand F."/>
            <person name="Pallen M.J."/>
        </authorList>
    </citation>
    <scope>NUCLEOTIDE SEQUENCE</scope>
    <source>
        <strain evidence="10">ChiHecec2B26-446</strain>
    </source>
</reference>
<sequence>MSLPCLPDLTGVVCALLLLPLALLLDHFLGEPPERLHPVCWMGRVIAGCEAWARSHVNLERPGLALAAGTVCVLCVHLLFCLPVLAGVALLARLHPLAGCVGAAVCIWLCMAPRSLAEHARTLLRPLAMGQLEKARRMLSRMVGRQTATLDEHAVARACVESVAENCTDGVTASLFWACAGFILGGMPLAAALCVQHRLANTLDAMWGKKSDRYLYFGRCAARWDDVLGFLPARLTLFFMVAASLYVPGTSAKDALTIGLRDHAAHESPNSAWSEAAFAGALHLRLGGPAVYAGRLVSHPWLGSGTKDAEPQHIARAIALMQATTCCAVLCLGLVCVLAA</sequence>
<proteinExistence type="inferred from homology"/>
<dbReference type="PANTHER" id="PTHR34308">
    <property type="entry name" value="COBALAMIN BIOSYNTHESIS PROTEIN CBIB"/>
    <property type="match status" value="1"/>
</dbReference>
<comment type="subcellular location">
    <subcellularLocation>
        <location evidence="1 9">Cell membrane</location>
        <topology evidence="1 9">Multi-pass membrane protein</topology>
    </subcellularLocation>
</comment>
<keyword evidence="4 9" id="KW-1003">Cell membrane</keyword>
<feature type="transmembrane region" description="Helical" evidence="9">
    <location>
        <begin position="175"/>
        <end position="195"/>
    </location>
</feature>
<dbReference type="AlphaFoldDB" id="A0A9D1PWC7"/>
<evidence type="ECO:0000256" key="5">
    <source>
        <dbReference type="ARBA" id="ARBA00022573"/>
    </source>
</evidence>
<dbReference type="EMBL" id="DXHV01000032">
    <property type="protein sequence ID" value="HIW00090.1"/>
    <property type="molecule type" value="Genomic_DNA"/>
</dbReference>
<evidence type="ECO:0000256" key="8">
    <source>
        <dbReference type="ARBA" id="ARBA00023136"/>
    </source>
</evidence>
<comment type="pathway">
    <text evidence="2 9">Cofactor biosynthesis; adenosylcobalamin biosynthesis.</text>
</comment>
<comment type="caution">
    <text evidence="10">The sequence shown here is derived from an EMBL/GenBank/DDBJ whole genome shotgun (WGS) entry which is preliminary data.</text>
</comment>
<evidence type="ECO:0000256" key="2">
    <source>
        <dbReference type="ARBA" id="ARBA00004953"/>
    </source>
</evidence>
<evidence type="ECO:0000256" key="4">
    <source>
        <dbReference type="ARBA" id="ARBA00022475"/>
    </source>
</evidence>
<dbReference type="GO" id="GO:0009236">
    <property type="term" value="P:cobalamin biosynthetic process"/>
    <property type="evidence" value="ECO:0007669"/>
    <property type="project" value="UniProtKB-UniRule"/>
</dbReference>
<feature type="transmembrane region" description="Helical" evidence="9">
    <location>
        <begin position="64"/>
        <end position="90"/>
    </location>
</feature>
<evidence type="ECO:0000313" key="11">
    <source>
        <dbReference type="Proteomes" id="UP000886752"/>
    </source>
</evidence>
<dbReference type="NCBIfam" id="TIGR00380">
    <property type="entry name" value="cobal_cbiB"/>
    <property type="match status" value="1"/>
</dbReference>
<keyword evidence="6 9" id="KW-0812">Transmembrane</keyword>
<comment type="similarity">
    <text evidence="3 9">Belongs to the CobD/CbiB family.</text>
</comment>
<feature type="transmembrane region" description="Helical" evidence="9">
    <location>
        <begin position="314"/>
        <end position="339"/>
    </location>
</feature>
<evidence type="ECO:0000256" key="3">
    <source>
        <dbReference type="ARBA" id="ARBA00006263"/>
    </source>
</evidence>
<keyword evidence="5 9" id="KW-0169">Cobalamin biosynthesis</keyword>
<dbReference type="GO" id="GO:0048472">
    <property type="term" value="F:threonine-phosphate decarboxylase activity"/>
    <property type="evidence" value="ECO:0007669"/>
    <property type="project" value="InterPro"/>
</dbReference>
<gene>
    <name evidence="10" type="primary">cbiB</name>
    <name evidence="9" type="synonym">cobD</name>
    <name evidence="10" type="ORF">H9894_02745</name>
</gene>
<reference evidence="10" key="2">
    <citation type="submission" date="2021-04" db="EMBL/GenBank/DDBJ databases">
        <authorList>
            <person name="Gilroy R."/>
        </authorList>
    </citation>
    <scope>NUCLEOTIDE SEQUENCE</scope>
    <source>
        <strain evidence="10">ChiHecec2B26-446</strain>
    </source>
</reference>
<evidence type="ECO:0000256" key="9">
    <source>
        <dbReference type="HAMAP-Rule" id="MF_00024"/>
    </source>
</evidence>
<dbReference type="GO" id="GO:0015420">
    <property type="term" value="F:ABC-type vitamin B12 transporter activity"/>
    <property type="evidence" value="ECO:0007669"/>
    <property type="project" value="UniProtKB-UniRule"/>
</dbReference>